<dbReference type="Proteomes" id="UP000316476">
    <property type="component" value="Unassembled WGS sequence"/>
</dbReference>
<evidence type="ECO:0000259" key="1">
    <source>
        <dbReference type="Pfam" id="PF02965"/>
    </source>
</evidence>
<comment type="caution">
    <text evidence="2">The sequence shown here is derived from an EMBL/GenBank/DDBJ whole genome shotgun (WGS) entry which is preliminary data.</text>
</comment>
<dbReference type="AlphaFoldDB" id="A0A5C6FLX0"/>
<dbReference type="SUPFAM" id="SSF56507">
    <property type="entry name" value="Methionine synthase activation domain-like"/>
    <property type="match status" value="1"/>
</dbReference>
<name>A0A5C6FLX0_9PLAN</name>
<reference evidence="2 3" key="1">
    <citation type="submission" date="2019-02" db="EMBL/GenBank/DDBJ databases">
        <title>Deep-cultivation of Planctomycetes and their phenomic and genomic characterization uncovers novel biology.</title>
        <authorList>
            <person name="Wiegand S."/>
            <person name="Jogler M."/>
            <person name="Boedeker C."/>
            <person name="Pinto D."/>
            <person name="Vollmers J."/>
            <person name="Rivas-Marin E."/>
            <person name="Kohn T."/>
            <person name="Peeters S.H."/>
            <person name="Heuer A."/>
            <person name="Rast P."/>
            <person name="Oberbeckmann S."/>
            <person name="Bunk B."/>
            <person name="Jeske O."/>
            <person name="Meyerdierks A."/>
            <person name="Storesund J.E."/>
            <person name="Kallscheuer N."/>
            <person name="Luecker S."/>
            <person name="Lage O.M."/>
            <person name="Pohl T."/>
            <person name="Merkel B.J."/>
            <person name="Hornburger P."/>
            <person name="Mueller R.-W."/>
            <person name="Bruemmer F."/>
            <person name="Labrenz M."/>
            <person name="Spormann A.M."/>
            <person name="Op Den Camp H."/>
            <person name="Overmann J."/>
            <person name="Amann R."/>
            <person name="Jetten M.S.M."/>
            <person name="Mascher T."/>
            <person name="Medema M.H."/>
            <person name="Devos D.P."/>
            <person name="Kaster A.-K."/>
            <person name="Ovreas L."/>
            <person name="Rohde M."/>
            <person name="Galperin M.Y."/>
            <person name="Jogler C."/>
        </authorList>
    </citation>
    <scope>NUCLEOTIDE SEQUENCE [LARGE SCALE GENOMIC DNA]</scope>
    <source>
        <strain evidence="2 3">V7</strain>
    </source>
</reference>
<dbReference type="EMBL" id="SJPZ01000002">
    <property type="protein sequence ID" value="TWU62469.1"/>
    <property type="molecule type" value="Genomic_DNA"/>
</dbReference>
<gene>
    <name evidence="2" type="ORF">V7x_42040</name>
</gene>
<evidence type="ECO:0000313" key="3">
    <source>
        <dbReference type="Proteomes" id="UP000316476"/>
    </source>
</evidence>
<accession>A0A5C6FLX0</accession>
<dbReference type="Gene3D" id="3.40.109.40">
    <property type="match status" value="1"/>
</dbReference>
<protein>
    <submittedName>
        <fullName evidence="2">Vitamin B12 dependent methionine synthase, activation domain</fullName>
    </submittedName>
</protein>
<sequence>MSVKSPHCFLQMEPVTVAQVDEPIDVAEVLRYLGYPAGYTPSGSVAEMLEHWIDQAEQAASPCAVYVVLPVIHKDKRSLIVDTSTGKIEFSGAIGSFLGVSELIVAFIATAGPRIVELASDLLTQGDDLAALIVNSVGAERAEAAETEAVRRACDPVGDIGFAATLPYSPGYCGMKLTEQQKLFSIFGNQTAGVQLHESCLMTPIKSVSGLVGLGPSESVRIEGTPCDRCELKNCNMRR</sequence>
<dbReference type="RefSeq" id="WP_197138031.1">
    <property type="nucleotide sequence ID" value="NZ_SJPZ01000002.1"/>
</dbReference>
<dbReference type="InterPro" id="IPR004223">
    <property type="entry name" value="VitB12-dep_Met_synth_activ_dom"/>
</dbReference>
<dbReference type="Pfam" id="PF02965">
    <property type="entry name" value="Met_synt_B12"/>
    <property type="match status" value="1"/>
</dbReference>
<proteinExistence type="predicted"/>
<dbReference type="InterPro" id="IPR037010">
    <property type="entry name" value="VitB12-dep_Met_synth_activ_sf"/>
</dbReference>
<evidence type="ECO:0000313" key="2">
    <source>
        <dbReference type="EMBL" id="TWU62469.1"/>
    </source>
</evidence>
<dbReference type="GO" id="GO:0008705">
    <property type="term" value="F:methionine synthase activity"/>
    <property type="evidence" value="ECO:0007669"/>
    <property type="project" value="InterPro"/>
</dbReference>
<feature type="domain" description="AdoMet activation" evidence="1">
    <location>
        <begin position="168"/>
        <end position="215"/>
    </location>
</feature>
<organism evidence="2 3">
    <name type="scientific">Crateriforma conspicua</name>
    <dbReference type="NCBI Taxonomy" id="2527996"/>
    <lineage>
        <taxon>Bacteria</taxon>
        <taxon>Pseudomonadati</taxon>
        <taxon>Planctomycetota</taxon>
        <taxon>Planctomycetia</taxon>
        <taxon>Planctomycetales</taxon>
        <taxon>Planctomycetaceae</taxon>
        <taxon>Crateriforma</taxon>
    </lineage>
</organism>